<dbReference type="Pfam" id="PF00578">
    <property type="entry name" value="AhpC-TSA"/>
    <property type="match status" value="1"/>
</dbReference>
<reference evidence="12" key="1">
    <citation type="submission" date="2022-09" db="EMBL/GenBank/DDBJ databases">
        <title>Actin cytoskeleton and complex cell architecture in an #Asgard archaeon.</title>
        <authorList>
            <person name="Ponce Toledo R.I."/>
            <person name="Schleper C."/>
            <person name="Rodrigues Oliveira T."/>
            <person name="Wollweber F."/>
            <person name="Xu J."/>
            <person name="Rittmann S."/>
            <person name="Klingl A."/>
            <person name="Pilhofer M."/>
        </authorList>
    </citation>
    <scope>NUCLEOTIDE SEQUENCE</scope>
    <source>
        <strain evidence="12">B-35</strain>
    </source>
</reference>
<dbReference type="Proteomes" id="UP001208689">
    <property type="component" value="Chromosome"/>
</dbReference>
<evidence type="ECO:0000256" key="3">
    <source>
        <dbReference type="ARBA" id="ARBA00022559"/>
    </source>
</evidence>
<accession>A0ABY6HLK8</accession>
<keyword evidence="13" id="KW-1185">Reference proteome</keyword>
<dbReference type="PROSITE" id="PS51352">
    <property type="entry name" value="THIOREDOXIN_2"/>
    <property type="match status" value="1"/>
</dbReference>
<dbReference type="EMBL" id="CP104013">
    <property type="protein sequence ID" value="UYP44398.1"/>
    <property type="molecule type" value="Genomic_DNA"/>
</dbReference>
<dbReference type="InterPro" id="IPR024706">
    <property type="entry name" value="Peroxiredoxin_AhpC-typ"/>
</dbReference>
<keyword evidence="5 12" id="KW-0560">Oxidoreductase</keyword>
<dbReference type="InterPro" id="IPR000866">
    <property type="entry name" value="AhpC/TSA"/>
</dbReference>
<dbReference type="CDD" id="cd03017">
    <property type="entry name" value="PRX_BCP"/>
    <property type="match status" value="1"/>
</dbReference>
<dbReference type="SUPFAM" id="SSF52833">
    <property type="entry name" value="Thioredoxin-like"/>
    <property type="match status" value="1"/>
</dbReference>
<sequence>MLKIGDFIPEALELNDQDNKTWKLSQLKGKRSILYTYPKDSTPGCTTEAKNFRDSIKEYENADIQIFGISADSVISHKKFAEKHNLPFTLLSDPDKKLLNALGSMEGGKIKRRTWLVDENGKIEKVFEKVSPTNHNAELCEYYMLK</sequence>
<evidence type="ECO:0000313" key="13">
    <source>
        <dbReference type="Proteomes" id="UP001208689"/>
    </source>
</evidence>
<gene>
    <name evidence="12" type="ORF">NEF87_000683</name>
</gene>
<evidence type="ECO:0000256" key="2">
    <source>
        <dbReference type="ARBA" id="ARBA00013017"/>
    </source>
</evidence>
<dbReference type="PANTHER" id="PTHR42801">
    <property type="entry name" value="THIOREDOXIN-DEPENDENT PEROXIDE REDUCTASE"/>
    <property type="match status" value="1"/>
</dbReference>
<evidence type="ECO:0000256" key="6">
    <source>
        <dbReference type="ARBA" id="ARBA00023157"/>
    </source>
</evidence>
<keyword evidence="7" id="KW-0676">Redox-active center</keyword>
<dbReference type="InterPro" id="IPR050924">
    <property type="entry name" value="Peroxiredoxin_BCP/PrxQ"/>
</dbReference>
<dbReference type="PIRSF" id="PIRSF000239">
    <property type="entry name" value="AHPC"/>
    <property type="match status" value="1"/>
</dbReference>
<evidence type="ECO:0000256" key="1">
    <source>
        <dbReference type="ARBA" id="ARBA00011245"/>
    </source>
</evidence>
<dbReference type="InterPro" id="IPR013766">
    <property type="entry name" value="Thioredoxin_domain"/>
</dbReference>
<dbReference type="InterPro" id="IPR036249">
    <property type="entry name" value="Thioredoxin-like_sf"/>
</dbReference>
<dbReference type="PANTHER" id="PTHR42801:SF4">
    <property type="entry name" value="AHPC_TSA FAMILY PROTEIN"/>
    <property type="match status" value="1"/>
</dbReference>
<evidence type="ECO:0000256" key="9">
    <source>
        <dbReference type="ARBA" id="ARBA00038489"/>
    </source>
</evidence>
<keyword evidence="4" id="KW-0049">Antioxidant</keyword>
<dbReference type="GO" id="GO:0140824">
    <property type="term" value="F:thioredoxin-dependent peroxiredoxin activity"/>
    <property type="evidence" value="ECO:0007669"/>
    <property type="project" value="UniProtKB-EC"/>
</dbReference>
<evidence type="ECO:0000256" key="7">
    <source>
        <dbReference type="ARBA" id="ARBA00023284"/>
    </source>
</evidence>
<evidence type="ECO:0000259" key="11">
    <source>
        <dbReference type="PROSITE" id="PS51352"/>
    </source>
</evidence>
<name>A0ABY6HLK8_9ARCH</name>
<comment type="subunit">
    <text evidence="1">Monomer.</text>
</comment>
<dbReference type="EC" id="1.11.1.24" evidence="2"/>
<feature type="domain" description="Thioredoxin" evidence="11">
    <location>
        <begin position="2"/>
        <end position="146"/>
    </location>
</feature>
<organism evidence="12 13">
    <name type="scientific">Candidatus Lokiarchaeum ossiferum</name>
    <dbReference type="NCBI Taxonomy" id="2951803"/>
    <lineage>
        <taxon>Archaea</taxon>
        <taxon>Promethearchaeati</taxon>
        <taxon>Promethearchaeota</taxon>
        <taxon>Promethearchaeia</taxon>
        <taxon>Promethearchaeales</taxon>
        <taxon>Promethearchaeaceae</taxon>
        <taxon>Candidatus Lokiarchaeum</taxon>
    </lineage>
</organism>
<evidence type="ECO:0000256" key="8">
    <source>
        <dbReference type="ARBA" id="ARBA00032824"/>
    </source>
</evidence>
<comment type="catalytic activity">
    <reaction evidence="10">
        <text>a hydroperoxide + [thioredoxin]-dithiol = an alcohol + [thioredoxin]-disulfide + H2O</text>
        <dbReference type="Rhea" id="RHEA:62620"/>
        <dbReference type="Rhea" id="RHEA-COMP:10698"/>
        <dbReference type="Rhea" id="RHEA-COMP:10700"/>
        <dbReference type="ChEBI" id="CHEBI:15377"/>
        <dbReference type="ChEBI" id="CHEBI:29950"/>
        <dbReference type="ChEBI" id="CHEBI:30879"/>
        <dbReference type="ChEBI" id="CHEBI:35924"/>
        <dbReference type="ChEBI" id="CHEBI:50058"/>
        <dbReference type="EC" id="1.11.1.24"/>
    </reaction>
</comment>
<comment type="similarity">
    <text evidence="9">Belongs to the peroxiredoxin family. BCP/PrxQ subfamily.</text>
</comment>
<keyword evidence="3 12" id="KW-0575">Peroxidase</keyword>
<keyword evidence="6" id="KW-1015">Disulfide bond</keyword>
<evidence type="ECO:0000256" key="10">
    <source>
        <dbReference type="ARBA" id="ARBA00049091"/>
    </source>
</evidence>
<evidence type="ECO:0000256" key="5">
    <source>
        <dbReference type="ARBA" id="ARBA00023002"/>
    </source>
</evidence>
<dbReference type="Gene3D" id="3.40.30.10">
    <property type="entry name" value="Glutaredoxin"/>
    <property type="match status" value="1"/>
</dbReference>
<proteinExistence type="inferred from homology"/>
<evidence type="ECO:0000256" key="4">
    <source>
        <dbReference type="ARBA" id="ARBA00022862"/>
    </source>
</evidence>
<protein>
    <recommendedName>
        <fullName evidence="2">thioredoxin-dependent peroxiredoxin</fullName>
        <ecNumber evidence="2">1.11.1.24</ecNumber>
    </recommendedName>
    <alternativeName>
        <fullName evidence="8">Thioredoxin peroxidase</fullName>
    </alternativeName>
</protein>
<evidence type="ECO:0000313" key="12">
    <source>
        <dbReference type="EMBL" id="UYP44398.1"/>
    </source>
</evidence>